<organism evidence="3 4">
    <name type="scientific">Herbiconiux ginsengi</name>
    <dbReference type="NCBI Taxonomy" id="381665"/>
    <lineage>
        <taxon>Bacteria</taxon>
        <taxon>Bacillati</taxon>
        <taxon>Actinomycetota</taxon>
        <taxon>Actinomycetes</taxon>
        <taxon>Micrococcales</taxon>
        <taxon>Microbacteriaceae</taxon>
        <taxon>Herbiconiux</taxon>
    </lineage>
</organism>
<evidence type="ECO:0000259" key="2">
    <source>
        <dbReference type="PROSITE" id="PS50043"/>
    </source>
</evidence>
<evidence type="ECO:0000256" key="1">
    <source>
        <dbReference type="ARBA" id="ARBA00023125"/>
    </source>
</evidence>
<name>A0A1H3SPT4_9MICO</name>
<dbReference type="PROSITE" id="PS50043">
    <property type="entry name" value="HTH_LUXR_2"/>
    <property type="match status" value="2"/>
</dbReference>
<dbReference type="GO" id="GO:0003677">
    <property type="term" value="F:DNA binding"/>
    <property type="evidence" value="ECO:0007669"/>
    <property type="project" value="UniProtKB-KW"/>
</dbReference>
<feature type="domain" description="HTH luxR-type" evidence="2">
    <location>
        <begin position="442"/>
        <end position="507"/>
    </location>
</feature>
<dbReference type="PANTHER" id="PTHR43214">
    <property type="entry name" value="TWO-COMPONENT RESPONSE REGULATOR"/>
    <property type="match status" value="1"/>
</dbReference>
<dbReference type="Gene3D" id="1.10.10.10">
    <property type="entry name" value="Winged helix-like DNA-binding domain superfamily/Winged helix DNA-binding domain"/>
    <property type="match status" value="2"/>
</dbReference>
<dbReference type="SMART" id="SM00421">
    <property type="entry name" value="HTH_LUXR"/>
    <property type="match status" value="2"/>
</dbReference>
<dbReference type="OrthoDB" id="4811808at2"/>
<dbReference type="GO" id="GO:0006355">
    <property type="term" value="P:regulation of DNA-templated transcription"/>
    <property type="evidence" value="ECO:0007669"/>
    <property type="project" value="InterPro"/>
</dbReference>
<dbReference type="Pfam" id="PF00196">
    <property type="entry name" value="GerE"/>
    <property type="match status" value="2"/>
</dbReference>
<evidence type="ECO:0000313" key="4">
    <source>
        <dbReference type="Proteomes" id="UP000198891"/>
    </source>
</evidence>
<gene>
    <name evidence="3" type="ORF">SAMN05216554_3547</name>
</gene>
<dbReference type="AlphaFoldDB" id="A0A1H3SPT4"/>
<accession>A0A1H3SPT4</accession>
<dbReference type="Proteomes" id="UP000198891">
    <property type="component" value="Unassembled WGS sequence"/>
</dbReference>
<keyword evidence="1" id="KW-0238">DNA-binding</keyword>
<dbReference type="EMBL" id="FNPZ01000004">
    <property type="protein sequence ID" value="SDZ39737.1"/>
    <property type="molecule type" value="Genomic_DNA"/>
</dbReference>
<dbReference type="RefSeq" id="WP_092556292.1">
    <property type="nucleotide sequence ID" value="NZ_FNPZ01000004.1"/>
</dbReference>
<dbReference type="CDD" id="cd06170">
    <property type="entry name" value="LuxR_C_like"/>
    <property type="match status" value="2"/>
</dbReference>
<dbReference type="PRINTS" id="PR00038">
    <property type="entry name" value="HTHLUXR"/>
</dbReference>
<dbReference type="InterPro" id="IPR039420">
    <property type="entry name" value="WalR-like"/>
</dbReference>
<sequence>MRERRATEDAFRAVLDRLAALVPAEAVDWCDAELAHAPADPVLLGLRSLAEYFAQRYEAAAGSAAQARASAAAAPACVASAGDGARPDPLSRMLALAVSGLARSGTVTAADAGVGVGADHLAIACAERGSLDEIAPGIRAVVAHVLTEAALACGRLELAESIVERSDALPESLLPSGDSGSPYLGMMRVTRVRLLAFRGRIAEAVALGEKAAAEAEGPAMRLLAEATLCLAQGNAAERGTVRGLAEKVTRTVGSPDDRVSSGCYLLVAYGLVATADLDAAAHFVLAAGGAGAAEGPGELAGLPVIDRALGFELLVASALAADDVEAAAAWQEQARSIAPDPIARSIVDRLDSRVALARGNAGDALGFAESAIAGAQAEGRMVEAAEGEIVRARAQVALRQRGAAQAGLEALAASARPDGYRAAERSAARELRGIGRRLRPRAGSGWEGLSPREQTVALLLVEGFDNAGIAEQLHVSPHTARAHVSRVLAAFGVASRTAAAARLIGLLAVDTVAPAAPLTPRQRDVARHVALGERNDQIAAELGISVKAVEKHMADIRRRWQVSSRVSIARFAAALGPDVAGPQAAGAESAGPDVAE</sequence>
<reference evidence="3 4" key="1">
    <citation type="submission" date="2016-10" db="EMBL/GenBank/DDBJ databases">
        <authorList>
            <person name="de Groot N.N."/>
        </authorList>
    </citation>
    <scope>NUCLEOTIDE SEQUENCE [LARGE SCALE GENOMIC DNA]</scope>
    <source>
        <strain evidence="3 4">CGMCC 4.3491</strain>
    </source>
</reference>
<dbReference type="InterPro" id="IPR036388">
    <property type="entry name" value="WH-like_DNA-bd_sf"/>
</dbReference>
<feature type="domain" description="HTH luxR-type" evidence="2">
    <location>
        <begin position="511"/>
        <end position="576"/>
    </location>
</feature>
<dbReference type="InterPro" id="IPR016032">
    <property type="entry name" value="Sig_transdc_resp-reg_C-effctor"/>
</dbReference>
<dbReference type="STRING" id="381665.SAMN05216554_3547"/>
<proteinExistence type="predicted"/>
<dbReference type="InterPro" id="IPR000792">
    <property type="entry name" value="Tscrpt_reg_LuxR_C"/>
</dbReference>
<protein>
    <submittedName>
        <fullName evidence="3">Regulatory protein, luxR family</fullName>
    </submittedName>
</protein>
<evidence type="ECO:0000313" key="3">
    <source>
        <dbReference type="EMBL" id="SDZ39737.1"/>
    </source>
</evidence>
<keyword evidence="4" id="KW-1185">Reference proteome</keyword>
<dbReference type="SUPFAM" id="SSF46894">
    <property type="entry name" value="C-terminal effector domain of the bipartite response regulators"/>
    <property type="match status" value="2"/>
</dbReference>